<dbReference type="PROSITE" id="PS50819">
    <property type="entry name" value="INTEIN_ENDONUCLEASE"/>
    <property type="match status" value="1"/>
</dbReference>
<gene>
    <name evidence="2" type="ORF">OWR29_12150</name>
</gene>
<dbReference type="Proteomes" id="UP001151002">
    <property type="component" value="Unassembled WGS sequence"/>
</dbReference>
<accession>A0ABT4AX01</accession>
<dbReference type="EMBL" id="JAPNTZ010000004">
    <property type="protein sequence ID" value="MCY1138752.1"/>
    <property type="molecule type" value="Genomic_DNA"/>
</dbReference>
<reference evidence="2" key="1">
    <citation type="submission" date="2022-11" db="EMBL/GenBank/DDBJ databases">
        <authorList>
            <person name="Somphong A."/>
            <person name="Phongsopitanun W."/>
        </authorList>
    </citation>
    <scope>NUCLEOTIDE SEQUENCE</scope>
    <source>
        <strain evidence="2">Pm04-4</strain>
    </source>
</reference>
<organism evidence="2 3">
    <name type="scientific">Paractinoplanes pyxinae</name>
    <dbReference type="NCBI Taxonomy" id="2997416"/>
    <lineage>
        <taxon>Bacteria</taxon>
        <taxon>Bacillati</taxon>
        <taxon>Actinomycetota</taxon>
        <taxon>Actinomycetes</taxon>
        <taxon>Micromonosporales</taxon>
        <taxon>Micromonosporaceae</taxon>
        <taxon>Paractinoplanes</taxon>
    </lineage>
</organism>
<proteinExistence type="predicted"/>
<comment type="caution">
    <text evidence="2">The sequence shown here is derived from an EMBL/GenBank/DDBJ whole genome shotgun (WGS) entry which is preliminary data.</text>
</comment>
<dbReference type="InterPro" id="IPR004042">
    <property type="entry name" value="Intein_endonuc_central"/>
</dbReference>
<dbReference type="InterPro" id="IPR027434">
    <property type="entry name" value="Homing_endonucl"/>
</dbReference>
<dbReference type="RefSeq" id="WP_267562797.1">
    <property type="nucleotide sequence ID" value="NZ_JAPNTZ010000004.1"/>
</dbReference>
<dbReference type="PRINTS" id="PR00379">
    <property type="entry name" value="INTEIN"/>
</dbReference>
<sequence length="248" mass="28782">MHPPRLRKEALSMHAAGVPFSDIWQRLGLPRNTVASWLYNRRRLAIKIDDRCPLCERPARAIDDPRSYAYLLGQYLGDGHLLMTQRVPLLTVACDARYPGLMHEVSYAMEACGARTVGFQERVGCVSVRAHWTHWPCLIPQHGAGPKHLRAIELSNWQREVVDRCPERFLRGLFHSDGSRFTNRVVRNGRTYSYPRYNFVNESADIMRLCAHYLDRVEIDWRMARRNVLSVARREAVARLDEFVGPKW</sequence>
<protein>
    <submittedName>
        <fullName evidence="2">Transcriptional regulator</fullName>
    </submittedName>
</protein>
<name>A0ABT4AX01_9ACTN</name>
<feature type="domain" description="DOD-type homing endonuclease" evidence="1">
    <location>
        <begin position="71"/>
        <end position="219"/>
    </location>
</feature>
<evidence type="ECO:0000259" key="1">
    <source>
        <dbReference type="PROSITE" id="PS50819"/>
    </source>
</evidence>
<keyword evidence="3" id="KW-1185">Reference proteome</keyword>
<dbReference type="InterPro" id="IPR006142">
    <property type="entry name" value="INTEIN"/>
</dbReference>
<dbReference type="Gene3D" id="3.10.28.10">
    <property type="entry name" value="Homing endonucleases"/>
    <property type="match status" value="1"/>
</dbReference>
<evidence type="ECO:0000313" key="2">
    <source>
        <dbReference type="EMBL" id="MCY1138752.1"/>
    </source>
</evidence>
<evidence type="ECO:0000313" key="3">
    <source>
        <dbReference type="Proteomes" id="UP001151002"/>
    </source>
</evidence>